<protein>
    <submittedName>
        <fullName evidence="2">Uncharacterized protein</fullName>
    </submittedName>
</protein>
<evidence type="ECO:0000313" key="3">
    <source>
        <dbReference type="Proteomes" id="UP000052978"/>
    </source>
</evidence>
<feature type="transmembrane region" description="Helical" evidence="1">
    <location>
        <begin position="39"/>
        <end position="60"/>
    </location>
</feature>
<gene>
    <name evidence="2" type="ORF">D623_10017705</name>
</gene>
<proteinExistence type="predicted"/>
<keyword evidence="3" id="KW-1185">Reference proteome</keyword>
<evidence type="ECO:0000313" key="2">
    <source>
        <dbReference type="EMBL" id="EPQ16028.1"/>
    </source>
</evidence>
<evidence type="ECO:0000256" key="1">
    <source>
        <dbReference type="SAM" id="Phobius"/>
    </source>
</evidence>
<sequence length="74" mass="8596">MKDIVFSCGTSMVLGVLFYLLQAHEFLQEGMTYSLGRSFYLAWIGIFCFLAIGFISYMNYVNFWFILAPQAIWT</sequence>
<organism evidence="2 3">
    <name type="scientific">Myotis brandtii</name>
    <name type="common">Brandt's bat</name>
    <dbReference type="NCBI Taxonomy" id="109478"/>
    <lineage>
        <taxon>Eukaryota</taxon>
        <taxon>Metazoa</taxon>
        <taxon>Chordata</taxon>
        <taxon>Craniata</taxon>
        <taxon>Vertebrata</taxon>
        <taxon>Euteleostomi</taxon>
        <taxon>Mammalia</taxon>
        <taxon>Eutheria</taxon>
        <taxon>Laurasiatheria</taxon>
        <taxon>Chiroptera</taxon>
        <taxon>Yangochiroptera</taxon>
        <taxon>Vespertilionidae</taxon>
        <taxon>Myotis</taxon>
    </lineage>
</organism>
<reference evidence="2 3" key="1">
    <citation type="journal article" date="2013" name="Nat. Commun.">
        <title>Genome analysis reveals insights into physiology and longevity of the Brandt's bat Myotis brandtii.</title>
        <authorList>
            <person name="Seim I."/>
            <person name="Fang X."/>
            <person name="Xiong Z."/>
            <person name="Lobanov A.V."/>
            <person name="Huang Z."/>
            <person name="Ma S."/>
            <person name="Feng Y."/>
            <person name="Turanov A.A."/>
            <person name="Zhu Y."/>
            <person name="Lenz T.L."/>
            <person name="Gerashchenko M.V."/>
            <person name="Fan D."/>
            <person name="Hee Yim S."/>
            <person name="Yao X."/>
            <person name="Jordan D."/>
            <person name="Xiong Y."/>
            <person name="Ma Y."/>
            <person name="Lyapunov A.N."/>
            <person name="Chen G."/>
            <person name="Kulakova O.I."/>
            <person name="Sun Y."/>
            <person name="Lee S.G."/>
            <person name="Bronson R.T."/>
            <person name="Moskalev A.A."/>
            <person name="Sunyaev S.R."/>
            <person name="Zhang G."/>
            <person name="Krogh A."/>
            <person name="Wang J."/>
            <person name="Gladyshev V.N."/>
        </authorList>
    </citation>
    <scope>NUCLEOTIDE SEQUENCE [LARGE SCALE GENOMIC DNA]</scope>
</reference>
<keyword evidence="1" id="KW-0812">Transmembrane</keyword>
<dbReference type="EMBL" id="KE164201">
    <property type="protein sequence ID" value="EPQ16028.1"/>
    <property type="molecule type" value="Genomic_DNA"/>
</dbReference>
<dbReference type="AlphaFoldDB" id="S7PYJ7"/>
<keyword evidence="1" id="KW-0472">Membrane</keyword>
<name>S7PYJ7_MYOBR</name>
<dbReference type="Proteomes" id="UP000052978">
    <property type="component" value="Unassembled WGS sequence"/>
</dbReference>
<accession>S7PYJ7</accession>
<keyword evidence="1" id="KW-1133">Transmembrane helix</keyword>